<sequence length="149" mass="16444">MIGEREISSFEALFETMRPCRSPWWVIGPAAAALYGIDVGELERIDVVVAPGDARALEARIDCHKERRHGTALLRARTTLATQLGAMPVIFHSWIEARFGGEWRPLKIESRKPIEVGEALIPVPARDELAAMLAAYGTGHERAMARALS</sequence>
<dbReference type="Proteomes" id="UP000617355">
    <property type="component" value="Unassembled WGS sequence"/>
</dbReference>
<evidence type="ECO:0000313" key="2">
    <source>
        <dbReference type="Proteomes" id="UP000617355"/>
    </source>
</evidence>
<evidence type="ECO:0000313" key="1">
    <source>
        <dbReference type="EMBL" id="GGD23859.1"/>
    </source>
</evidence>
<gene>
    <name evidence="1" type="ORF">GCM10011358_05340</name>
</gene>
<dbReference type="Gene3D" id="3.30.460.40">
    <property type="match status" value="1"/>
</dbReference>
<comment type="caution">
    <text evidence="1">The sequence shown here is derived from an EMBL/GenBank/DDBJ whole genome shotgun (WGS) entry which is preliminary data.</text>
</comment>
<proteinExistence type="predicted"/>
<name>A0ABQ1QEC0_9RHOB</name>
<dbReference type="EMBL" id="BMGI01000001">
    <property type="protein sequence ID" value="GGD23859.1"/>
    <property type="molecule type" value="Genomic_DNA"/>
</dbReference>
<keyword evidence="2" id="KW-1185">Reference proteome</keyword>
<accession>A0ABQ1QEC0</accession>
<protein>
    <submittedName>
        <fullName evidence="1">Uncharacterized protein</fullName>
    </submittedName>
</protein>
<reference evidence="2" key="1">
    <citation type="journal article" date="2019" name="Int. J. Syst. Evol. Microbiol.">
        <title>The Global Catalogue of Microorganisms (GCM) 10K type strain sequencing project: providing services to taxonomists for standard genome sequencing and annotation.</title>
        <authorList>
            <consortium name="The Broad Institute Genomics Platform"/>
            <consortium name="The Broad Institute Genome Sequencing Center for Infectious Disease"/>
            <person name="Wu L."/>
            <person name="Ma J."/>
        </authorList>
    </citation>
    <scope>NUCLEOTIDE SEQUENCE [LARGE SCALE GENOMIC DNA]</scope>
    <source>
        <strain evidence="2">CGMCC 1.12922</strain>
    </source>
</reference>
<dbReference type="RefSeq" id="WP_188526059.1">
    <property type="nucleotide sequence ID" value="NZ_BMGI01000001.1"/>
</dbReference>
<organism evidence="1 2">
    <name type="scientific">Sinisalibacter lacisalsi</name>
    <dbReference type="NCBI Taxonomy" id="1526570"/>
    <lineage>
        <taxon>Bacteria</taxon>
        <taxon>Pseudomonadati</taxon>
        <taxon>Pseudomonadota</taxon>
        <taxon>Alphaproteobacteria</taxon>
        <taxon>Rhodobacterales</taxon>
        <taxon>Roseobacteraceae</taxon>
        <taxon>Sinisalibacter</taxon>
    </lineage>
</organism>